<evidence type="ECO:0000313" key="2">
    <source>
        <dbReference type="Proteomes" id="UP000657918"/>
    </source>
</evidence>
<sequence length="77" mass="8463">MAYHDFTAEAACLTNKPKPDLMKSGCPSWLGWLGGTNRNRKLGMSHSRSMEGLKDRCCTTSTRKLERDEGASKAAEA</sequence>
<dbReference type="EMBL" id="JADGMS010000016">
    <property type="protein sequence ID" value="KAF9666964.1"/>
    <property type="molecule type" value="Genomic_DNA"/>
</dbReference>
<dbReference type="Proteomes" id="UP000657918">
    <property type="component" value="Chromosome 16"/>
</dbReference>
<protein>
    <submittedName>
        <fullName evidence="1">Uncharacterized protein</fullName>
    </submittedName>
</protein>
<reference evidence="1 2" key="1">
    <citation type="submission" date="2020-10" db="EMBL/GenBank/DDBJ databases">
        <title>Plant Genome Project.</title>
        <authorList>
            <person name="Zhang R.-G."/>
        </authorList>
    </citation>
    <scope>NUCLEOTIDE SEQUENCE [LARGE SCALE GENOMIC DNA]</scope>
    <source>
        <strain evidence="1">FAFU-HL-1</strain>
        <tissue evidence="1">Leaf</tissue>
    </source>
</reference>
<evidence type="ECO:0000313" key="1">
    <source>
        <dbReference type="EMBL" id="KAF9666964.1"/>
    </source>
</evidence>
<proteinExistence type="predicted"/>
<dbReference type="AlphaFoldDB" id="A0A835MKA2"/>
<organism evidence="1 2">
    <name type="scientific">Salix dunnii</name>
    <dbReference type="NCBI Taxonomy" id="1413687"/>
    <lineage>
        <taxon>Eukaryota</taxon>
        <taxon>Viridiplantae</taxon>
        <taxon>Streptophyta</taxon>
        <taxon>Embryophyta</taxon>
        <taxon>Tracheophyta</taxon>
        <taxon>Spermatophyta</taxon>
        <taxon>Magnoliopsida</taxon>
        <taxon>eudicotyledons</taxon>
        <taxon>Gunneridae</taxon>
        <taxon>Pentapetalae</taxon>
        <taxon>rosids</taxon>
        <taxon>fabids</taxon>
        <taxon>Malpighiales</taxon>
        <taxon>Salicaceae</taxon>
        <taxon>Saliceae</taxon>
        <taxon>Salix</taxon>
    </lineage>
</organism>
<accession>A0A835MKA2</accession>
<keyword evidence="2" id="KW-1185">Reference proteome</keyword>
<gene>
    <name evidence="1" type="ORF">SADUNF_Sadunf16G0283300</name>
</gene>
<comment type="caution">
    <text evidence="1">The sequence shown here is derived from an EMBL/GenBank/DDBJ whole genome shotgun (WGS) entry which is preliminary data.</text>
</comment>
<name>A0A835MKA2_9ROSI</name>